<feature type="transmembrane region" description="Helical" evidence="1">
    <location>
        <begin position="20"/>
        <end position="41"/>
    </location>
</feature>
<dbReference type="Pfam" id="PF07963">
    <property type="entry name" value="N_methyl"/>
    <property type="match status" value="1"/>
</dbReference>
<dbReference type="SUPFAM" id="SSF54523">
    <property type="entry name" value="Pili subunits"/>
    <property type="match status" value="1"/>
</dbReference>
<proteinExistence type="predicted"/>
<keyword evidence="1" id="KW-0472">Membrane</keyword>
<keyword evidence="3" id="KW-1185">Reference proteome</keyword>
<keyword evidence="1" id="KW-1133">Transmembrane helix</keyword>
<evidence type="ECO:0000256" key="1">
    <source>
        <dbReference type="SAM" id="Phobius"/>
    </source>
</evidence>
<dbReference type="InterPro" id="IPR045584">
    <property type="entry name" value="Pilin-like"/>
</dbReference>
<dbReference type="InterPro" id="IPR012902">
    <property type="entry name" value="N_methyl_site"/>
</dbReference>
<evidence type="ECO:0000313" key="3">
    <source>
        <dbReference type="Proteomes" id="UP001628193"/>
    </source>
</evidence>
<dbReference type="EMBL" id="BAAFGK010000004">
    <property type="protein sequence ID" value="GAB0057152.1"/>
    <property type="molecule type" value="Genomic_DNA"/>
</dbReference>
<comment type="caution">
    <text evidence="2">The sequence shown here is derived from an EMBL/GenBank/DDBJ whole genome shotgun (WGS) entry which is preliminary data.</text>
</comment>
<reference evidence="2 3" key="1">
    <citation type="submission" date="2024-09" db="EMBL/GenBank/DDBJ databases">
        <title>Draft genome sequence of Candidatus Magnetaquicoccaceae bacterium FCR-1.</title>
        <authorList>
            <person name="Shimoshige H."/>
            <person name="Shimamura S."/>
            <person name="Taoka A."/>
            <person name="Kobayashi H."/>
            <person name="Maekawa T."/>
        </authorList>
    </citation>
    <scope>NUCLEOTIDE SEQUENCE [LARGE SCALE GENOMIC DNA]</scope>
    <source>
        <strain evidence="2 3">FCR-1</strain>
    </source>
</reference>
<sequence length="183" mass="20211">MSNHHGKLGKRRQRSTGFTLIEMVITIMILSIVTGTSLVALTSAFNAMATAQAIAPLSLGGQIVMERILKELRNTHCNQITRLDNGKALQLIDNNGRTVKFHQINTTTQSIYMTYNNDNVNWLLGANVQADSLRFVVPTCDGTGQPVPQKPGLVTVSFTVFQRFPDNETVTLPFRSSVYVRSS</sequence>
<dbReference type="PROSITE" id="PS00409">
    <property type="entry name" value="PROKAR_NTER_METHYL"/>
    <property type="match status" value="1"/>
</dbReference>
<dbReference type="NCBIfam" id="TIGR02532">
    <property type="entry name" value="IV_pilin_GFxxxE"/>
    <property type="match status" value="1"/>
</dbReference>
<evidence type="ECO:0008006" key="4">
    <source>
        <dbReference type="Google" id="ProtNLM"/>
    </source>
</evidence>
<organism evidence="2 3">
    <name type="scientific">Candidatus Magnetaquiglobus chichijimensis</name>
    <dbReference type="NCBI Taxonomy" id="3141448"/>
    <lineage>
        <taxon>Bacteria</taxon>
        <taxon>Pseudomonadati</taxon>
        <taxon>Pseudomonadota</taxon>
        <taxon>Magnetococcia</taxon>
        <taxon>Magnetococcales</taxon>
        <taxon>Candidatus Magnetaquicoccaceae</taxon>
        <taxon>Candidatus Magnetaquiglobus</taxon>
    </lineage>
</organism>
<gene>
    <name evidence="2" type="ORF">SIID45300_01475</name>
</gene>
<protein>
    <recommendedName>
        <fullName evidence="4">Prepilin-type N-terminal cleavage/methylation domain-containing protein</fullName>
    </recommendedName>
</protein>
<dbReference type="Gene3D" id="3.30.700.10">
    <property type="entry name" value="Glycoprotein, Type 4 Pilin"/>
    <property type="match status" value="1"/>
</dbReference>
<name>A0ABQ0C8F3_9PROT</name>
<evidence type="ECO:0000313" key="2">
    <source>
        <dbReference type="EMBL" id="GAB0057152.1"/>
    </source>
</evidence>
<keyword evidence="1" id="KW-0812">Transmembrane</keyword>
<accession>A0ABQ0C8F3</accession>
<dbReference type="RefSeq" id="WP_420904857.1">
    <property type="nucleotide sequence ID" value="NZ_BAAFGK010000004.1"/>
</dbReference>
<dbReference type="Proteomes" id="UP001628193">
    <property type="component" value="Unassembled WGS sequence"/>
</dbReference>